<protein>
    <recommendedName>
        <fullName evidence="5">DUF3040 domain-containing protein</fullName>
    </recommendedName>
</protein>
<reference evidence="3 4" key="1">
    <citation type="submission" date="2017-05" db="EMBL/GenBank/DDBJ databases">
        <title>Complete genome sequence of Corynebacterium striatum KC-Na-1 isolated from Neophocaena asiaeorientalis in Korea.</title>
        <authorList>
            <person name="Kim J.H."/>
            <person name="Lee K."/>
        </authorList>
    </citation>
    <scope>NUCLEOTIDE SEQUENCE [LARGE SCALE GENOMIC DNA]</scope>
    <source>
        <strain evidence="3 4">KC-Na-01</strain>
    </source>
</reference>
<dbReference type="EMBL" id="CP021252">
    <property type="protein sequence ID" value="ART20930.1"/>
    <property type="molecule type" value="Genomic_DNA"/>
</dbReference>
<evidence type="ECO:0000313" key="4">
    <source>
        <dbReference type="Proteomes" id="UP000250197"/>
    </source>
</evidence>
<dbReference type="KEGG" id="cstr:CBE89_05045"/>
<feature type="region of interest" description="Disordered" evidence="1">
    <location>
        <begin position="101"/>
        <end position="130"/>
    </location>
</feature>
<dbReference type="InterPro" id="IPR021401">
    <property type="entry name" value="DUF3040"/>
</dbReference>
<keyword evidence="2" id="KW-0812">Transmembrane</keyword>
<evidence type="ECO:0000313" key="3">
    <source>
        <dbReference type="EMBL" id="ART20930.1"/>
    </source>
</evidence>
<proteinExistence type="predicted"/>
<organism evidence="3 4">
    <name type="scientific">Corynebacterium striatum</name>
    <dbReference type="NCBI Taxonomy" id="43770"/>
    <lineage>
        <taxon>Bacteria</taxon>
        <taxon>Bacillati</taxon>
        <taxon>Actinomycetota</taxon>
        <taxon>Actinomycetes</taxon>
        <taxon>Mycobacteriales</taxon>
        <taxon>Corynebacteriaceae</taxon>
        <taxon>Corynebacterium</taxon>
    </lineage>
</organism>
<evidence type="ECO:0000256" key="1">
    <source>
        <dbReference type="SAM" id="MobiDB-lite"/>
    </source>
</evidence>
<feature type="transmembrane region" description="Helical" evidence="2">
    <location>
        <begin position="69"/>
        <end position="89"/>
    </location>
</feature>
<dbReference type="AlphaFoldDB" id="A0A2Z2IX49"/>
<evidence type="ECO:0000256" key="2">
    <source>
        <dbReference type="SAM" id="Phobius"/>
    </source>
</evidence>
<keyword evidence="2" id="KW-0472">Membrane</keyword>
<dbReference type="Pfam" id="PF11239">
    <property type="entry name" value="DUF3040"/>
    <property type="match status" value="1"/>
</dbReference>
<dbReference type="RefSeq" id="WP_086891053.1">
    <property type="nucleotide sequence ID" value="NZ_CP021252.1"/>
</dbReference>
<sequence length="130" mass="14067">MSLSEHEQQALREIERSLLQDDPKFGSSVAEDSGFGGDGGAITLRGIALIVVGLLLLVGGVALAQQNLWFVSISIVGFLVMFASGVWMLRGRKEKAPSYSGVRAKQKSVGGQGGVSGRLEENFRRRFEER</sequence>
<dbReference type="Proteomes" id="UP000250197">
    <property type="component" value="Chromosome"/>
</dbReference>
<gene>
    <name evidence="3" type="ORF">CBE89_05045</name>
</gene>
<keyword evidence="2" id="KW-1133">Transmembrane helix</keyword>
<evidence type="ECO:0008006" key="5">
    <source>
        <dbReference type="Google" id="ProtNLM"/>
    </source>
</evidence>
<feature type="compositionally biased region" description="Basic and acidic residues" evidence="1">
    <location>
        <begin position="118"/>
        <end position="130"/>
    </location>
</feature>
<name>A0A2Z2IX49_CORST</name>
<accession>A0A2Z2IX49</accession>
<feature type="transmembrane region" description="Helical" evidence="2">
    <location>
        <begin position="42"/>
        <end position="63"/>
    </location>
</feature>